<protein>
    <submittedName>
        <fullName evidence="1">Uncharacterized protein</fullName>
    </submittedName>
</protein>
<dbReference type="Proteomes" id="UP001596289">
    <property type="component" value="Unassembled WGS sequence"/>
</dbReference>
<dbReference type="EMBL" id="JBHSSL010000114">
    <property type="protein sequence ID" value="MFC6171597.1"/>
    <property type="molecule type" value="Genomic_DNA"/>
</dbReference>
<organism evidence="1 2">
    <name type="scientific">Loigolactobacillus jiayinensis</name>
    <dbReference type="NCBI Taxonomy" id="2486016"/>
    <lineage>
        <taxon>Bacteria</taxon>
        <taxon>Bacillati</taxon>
        <taxon>Bacillota</taxon>
        <taxon>Bacilli</taxon>
        <taxon>Lactobacillales</taxon>
        <taxon>Lactobacillaceae</taxon>
        <taxon>Loigolactobacillus</taxon>
    </lineage>
</organism>
<keyword evidence="2" id="KW-1185">Reference proteome</keyword>
<name>A0ABW1RFZ7_9LACO</name>
<accession>A0ABW1RFZ7</accession>
<sequence length="115" mass="12914">MAEDRVADLEKIKARLVKLAADMRKLGAKTSGMSQHWTQNQAIREVNAIVSETKKVTAVDQPLTAAERRGLEYIEVEFVDLDDALVNLPDSADKLKQVMLQQQALKAVRQRLTLK</sequence>
<evidence type="ECO:0000313" key="2">
    <source>
        <dbReference type="Proteomes" id="UP001596289"/>
    </source>
</evidence>
<gene>
    <name evidence="1" type="ORF">ACFQGP_13635</name>
</gene>
<proteinExistence type="predicted"/>
<evidence type="ECO:0000313" key="1">
    <source>
        <dbReference type="EMBL" id="MFC6171597.1"/>
    </source>
</evidence>
<dbReference type="RefSeq" id="WP_125552759.1">
    <property type="nucleotide sequence ID" value="NZ_JBHSSL010000114.1"/>
</dbReference>
<comment type="caution">
    <text evidence="1">The sequence shown here is derived from an EMBL/GenBank/DDBJ whole genome shotgun (WGS) entry which is preliminary data.</text>
</comment>
<reference evidence="2" key="1">
    <citation type="journal article" date="2019" name="Int. J. Syst. Evol. Microbiol.">
        <title>The Global Catalogue of Microorganisms (GCM) 10K type strain sequencing project: providing services to taxonomists for standard genome sequencing and annotation.</title>
        <authorList>
            <consortium name="The Broad Institute Genomics Platform"/>
            <consortium name="The Broad Institute Genome Sequencing Center for Infectious Disease"/>
            <person name="Wu L."/>
            <person name="Ma J."/>
        </authorList>
    </citation>
    <scope>NUCLEOTIDE SEQUENCE [LARGE SCALE GENOMIC DNA]</scope>
    <source>
        <strain evidence="2">CCM 8904</strain>
    </source>
</reference>